<dbReference type="GeneID" id="40316348"/>
<comment type="caution">
    <text evidence="3">The sequence shown here is derived from an EMBL/GenBank/DDBJ whole genome shotgun (WGS) entry which is preliminary data.</text>
</comment>
<feature type="region of interest" description="Disordered" evidence="1">
    <location>
        <begin position="1"/>
        <end position="55"/>
    </location>
</feature>
<dbReference type="Proteomes" id="UP000284403">
    <property type="component" value="Unassembled WGS sequence"/>
</dbReference>
<evidence type="ECO:0000259" key="2">
    <source>
        <dbReference type="Pfam" id="PF26278"/>
    </source>
</evidence>
<reference evidence="3 4" key="1">
    <citation type="journal article" date="2018" name="BMC Genomics">
        <title>Genomic comparison of Trypanosoma conorhini and Trypanosoma rangeli to Trypanosoma cruzi strains of high and low virulence.</title>
        <authorList>
            <person name="Bradwell K.R."/>
            <person name="Koparde V.N."/>
            <person name="Matveyev A.V."/>
            <person name="Serrano M.G."/>
            <person name="Alves J.M."/>
            <person name="Parikh H."/>
            <person name="Huang B."/>
            <person name="Lee V."/>
            <person name="Espinosa-Alvarez O."/>
            <person name="Ortiz P.A."/>
            <person name="Costa-Martins A.G."/>
            <person name="Teixeira M.M."/>
            <person name="Buck G.A."/>
        </authorList>
    </citation>
    <scope>NUCLEOTIDE SEQUENCE [LARGE SCALE GENOMIC DNA]</scope>
    <source>
        <strain evidence="3 4">025E</strain>
    </source>
</reference>
<feature type="domain" description="PH" evidence="2">
    <location>
        <begin position="300"/>
        <end position="453"/>
    </location>
</feature>
<dbReference type="InterPro" id="IPR059094">
    <property type="entry name" value="PH_36_euk"/>
</dbReference>
<dbReference type="Gene3D" id="3.80.10.10">
    <property type="entry name" value="Ribonuclease Inhibitor"/>
    <property type="match status" value="1"/>
</dbReference>
<feature type="compositionally biased region" description="Basic and acidic residues" evidence="1">
    <location>
        <begin position="1"/>
        <end position="17"/>
    </location>
</feature>
<protein>
    <submittedName>
        <fullName evidence="3">Putative leucine-rich repeat protein</fullName>
    </submittedName>
</protein>
<feature type="region of interest" description="Disordered" evidence="1">
    <location>
        <begin position="266"/>
        <end position="285"/>
    </location>
</feature>
<dbReference type="RefSeq" id="XP_029230243.1">
    <property type="nucleotide sequence ID" value="XM_029369660.1"/>
</dbReference>
<feature type="compositionally biased region" description="Basic and acidic residues" evidence="1">
    <location>
        <begin position="41"/>
        <end position="55"/>
    </location>
</feature>
<proteinExistence type="predicted"/>
<dbReference type="OrthoDB" id="10257471at2759"/>
<keyword evidence="4" id="KW-1185">Reference proteome</keyword>
<dbReference type="Pfam" id="PF26278">
    <property type="entry name" value="PH_36"/>
    <property type="match status" value="1"/>
</dbReference>
<sequence length="1673" mass="184653">MTDEQKKTSVKLDEETTPKLCSLPGKGVESSRRAGKSTRQKGKDMGKERVEGATHAGERIQVGTTVYTRVVRQDELGAFGGGQVAVWVQEGRAVEHGWGEVPLESGEVVYAKWDNPAVTRWTLPDTASLQGDAAAVRKTLTPKKEWPEEEQAVVRAAAAKALDKCFTFSVDVDGVTGAERSNMAHNIANAYMAACGAKRHDENSQQWLRHAALAEFESFLRRRHVSAAASQTLSQRAATLLLQAKLDPVESVLGDVGEEAATFATAAESTQNGRSDEGKTEALLPSPPSPFLPKAKFLLNPYYFNLLRRPSARRSCIEAQLEATTFAAPGSGDVRVLCAVAVYEGREGPKKRMFAVARDWTGAFALFLLEPFSGETEAVVLDAYPLLGSVDLNPDSHQRVAFHVDQVEFLASFKDREAARWLHDALKAAMASMYGEGSDCERILKMRAYSVEFASEYTTCEGDSTTLELVAAILAAGNDGGEAVMENNFAQLRRHLRTPEGRDTVARQWLTSVKNLSSKNDVCISTASTARHLRVVEELIQSPTAHTDATLPRRMCEGVEEMGRRIPEIRATCSRLAVLLGYTDRVMRTWISRHEIPDVPFEPCFQPESHSQAALYEAAMLEERRTRGEAYRLSPGIYLVVVCCCGEKVFTDASGNWVAEAIQREPTREELQQVAADSENYRWVLRLGGIDANWAEKANLEAWETLYKERGEDSFKARFLRAASRLRERGVFPRLGCLFDTPIFQEEVGTVLILTLCEVGAEAEVPPAAGVWRSLPEVESRAYTHALMCSENARVRFLPSGYRRCVRYVNAAAEYLASLAQRLSPGFYVGFFLATVSAEGMLMLVPECNRNLPPLVKVGEDPPSLPQWRWLQSLNYRRQTTHTFGLPTLTDFPVPLDGDAPFESKVGYAIAALEAAVGLKIEQFYDLELFALDEEQTVYTFFAVAYYPPPLHAVEGVPAAPKGIVPMTFKLVRSVDDHHQRRYWSGVHGTLADEADSVYRTLCSTTQPFTSDEAIRLNTANEAMLYAMDLDRYALLFSWARTLVIWLETDGRTLVQRHAGWLLKTSATATVNEEEVGEPASSVAALSVEEVVDIAVSKQTAATDAKLAAMKSLLLQLRSIGKKGWGTVLQRLREVDATMAESYAGEEALLAEANTFSLTLRGFDDVPLDDGFSAARPATVYELPCTLMEFVSGEGNAAESYLFAREIVDEVIELAAAGGAVAALGRVAETMVSCVEAAEDMVDGAALEALRLEAEERAWAERQAFVKKWSGMFNARLVPSMFDDGLEAAGANPVPIFHAGHSRYVQSGNDGLRVCLARAAGDANQLQELLRVANSALHALDLTQCVQAYNNALQKSTQTLFNERSDKEEQKVRKEEVAPAPAPAAAPRLVTLVSSEHRELYLYSLDRLRCFLLQGDQPRVSFPDIGYAELRVLGDHINAPPLEVASQLRDLSSTDAQERQKLLSMSLELQAPLLAIRLLPLVYCAETGQFGEVEAKAARKALRGRRFFFLYGVRDWLRMELLGGTAILSGFDLLWWLRYLQEAGEGEESYNSYSGSWKQVYAEARVRVLLSLGVDRVAEEEVLLWLEELGRLVAYMSFRGKTNVTDAEVKVLVETCPLLQSLDLSGTAVTDESVRLLCTGCRRLVECSVTGCRVSREAALWLTDVCIKNAQSL</sequence>
<accession>A0A3R7LBE4</accession>
<evidence type="ECO:0000313" key="4">
    <source>
        <dbReference type="Proteomes" id="UP000284403"/>
    </source>
</evidence>
<dbReference type="EMBL" id="MKKU01000113">
    <property type="protein sequence ID" value="RNF23777.1"/>
    <property type="molecule type" value="Genomic_DNA"/>
</dbReference>
<evidence type="ECO:0000256" key="1">
    <source>
        <dbReference type="SAM" id="MobiDB-lite"/>
    </source>
</evidence>
<organism evidence="3 4">
    <name type="scientific">Trypanosoma conorhini</name>
    <dbReference type="NCBI Taxonomy" id="83891"/>
    <lineage>
        <taxon>Eukaryota</taxon>
        <taxon>Discoba</taxon>
        <taxon>Euglenozoa</taxon>
        <taxon>Kinetoplastea</taxon>
        <taxon>Metakinetoplastina</taxon>
        <taxon>Trypanosomatida</taxon>
        <taxon>Trypanosomatidae</taxon>
        <taxon>Trypanosoma</taxon>
    </lineage>
</organism>
<evidence type="ECO:0000313" key="3">
    <source>
        <dbReference type="EMBL" id="RNF23777.1"/>
    </source>
</evidence>
<dbReference type="InterPro" id="IPR032675">
    <property type="entry name" value="LRR_dom_sf"/>
</dbReference>
<dbReference type="SUPFAM" id="SSF52047">
    <property type="entry name" value="RNI-like"/>
    <property type="match status" value="1"/>
</dbReference>
<name>A0A3R7LBE4_9TRYP</name>
<feature type="region of interest" description="Disordered" evidence="1">
    <location>
        <begin position="1361"/>
        <end position="1380"/>
    </location>
</feature>
<gene>
    <name evidence="3" type="ORF">Tco025E_02737</name>
</gene>
<feature type="compositionally biased region" description="Basic and acidic residues" evidence="1">
    <location>
        <begin position="1363"/>
        <end position="1377"/>
    </location>
</feature>